<name>A0A090XBI4_IXORI</name>
<proteinExistence type="evidence at transcript level"/>
<feature type="signal peptide" evidence="1">
    <location>
        <begin position="1"/>
        <end position="24"/>
    </location>
</feature>
<feature type="chain" id="PRO_5001868367" evidence="1">
    <location>
        <begin position="25"/>
        <end position="99"/>
    </location>
</feature>
<organism evidence="2">
    <name type="scientific">Ixodes ricinus</name>
    <name type="common">Common tick</name>
    <name type="synonym">Acarus ricinus</name>
    <dbReference type="NCBI Taxonomy" id="34613"/>
    <lineage>
        <taxon>Eukaryota</taxon>
        <taxon>Metazoa</taxon>
        <taxon>Ecdysozoa</taxon>
        <taxon>Arthropoda</taxon>
        <taxon>Chelicerata</taxon>
        <taxon>Arachnida</taxon>
        <taxon>Acari</taxon>
        <taxon>Parasitiformes</taxon>
        <taxon>Ixodida</taxon>
        <taxon>Ixodoidea</taxon>
        <taxon>Ixodidae</taxon>
        <taxon>Ixodinae</taxon>
        <taxon>Ixodes</taxon>
    </lineage>
</organism>
<evidence type="ECO:0000256" key="1">
    <source>
        <dbReference type="SAM" id="SignalP"/>
    </source>
</evidence>
<keyword evidence="1" id="KW-0732">Signal</keyword>
<reference evidence="2" key="1">
    <citation type="journal article" date="2015" name="PLoS Negl. Trop. Dis.">
        <title>Deep Sequencing Analysis of the Ixodes ricinus Haemocytome.</title>
        <authorList>
            <person name="Kotsyfakis M."/>
            <person name="Kopacek P."/>
            <person name="Franta Z."/>
            <person name="Pedra J.H."/>
            <person name="Ribeiro J.M."/>
        </authorList>
    </citation>
    <scope>NUCLEOTIDE SEQUENCE</scope>
</reference>
<sequence length="99" mass="10658">MEVKTFAFFQIAVLIALGLHLASAGSKERSAPQSSENSIDAEFCDTNCTEGTDKAWSGCSAGCFCVHVGNSTEGRCMMLNGVDDYTAEEANDEPERLLR</sequence>
<protein>
    <submittedName>
        <fullName evidence="2">Putative secreted protein</fullName>
    </submittedName>
</protein>
<evidence type="ECO:0000313" key="2">
    <source>
        <dbReference type="EMBL" id="JAC92460.1"/>
    </source>
</evidence>
<dbReference type="EMBL" id="GBIH01002250">
    <property type="protein sequence ID" value="JAC92460.1"/>
    <property type="molecule type" value="mRNA"/>
</dbReference>
<accession>A0A090XBI4</accession>
<dbReference type="AlphaFoldDB" id="A0A090XBI4"/>